<proteinExistence type="predicted"/>
<protein>
    <submittedName>
        <fullName evidence="1">Uncharacterized protein</fullName>
    </submittedName>
</protein>
<accession>A0A179DES2</accession>
<reference evidence="1 2" key="2">
    <citation type="submission" date="2016-06" db="EMBL/GenBank/DDBJ databases">
        <title>Pedobacter psychrophilus sp. nov., isolated from Antarctic fragmentary rock.</title>
        <authorList>
            <person name="Svec P."/>
        </authorList>
    </citation>
    <scope>NUCLEOTIDE SEQUENCE [LARGE SCALE GENOMIC DNA]</scope>
    <source>
        <strain evidence="1 2">CCM 8644</strain>
    </source>
</reference>
<reference evidence="1 2" key="1">
    <citation type="submission" date="2016-04" db="EMBL/GenBank/DDBJ databases">
        <authorList>
            <person name="Evans L.H."/>
            <person name="Alamgir A."/>
            <person name="Owens N."/>
            <person name="Weber N.D."/>
            <person name="Virtaneva K."/>
            <person name="Barbian K."/>
            <person name="Babar A."/>
            <person name="Rosenke K."/>
        </authorList>
    </citation>
    <scope>NUCLEOTIDE SEQUENCE [LARGE SCALE GENOMIC DNA]</scope>
    <source>
        <strain evidence="1 2">CCM 8644</strain>
    </source>
</reference>
<name>A0A179DES2_9SPHI</name>
<sequence>MGDLEAKAAMVNLNEITNSYDILLPDDHQISIKFSENGELVQTVGTPLDSNTLHSISEAIKNHNQ</sequence>
<evidence type="ECO:0000313" key="2">
    <source>
        <dbReference type="Proteomes" id="UP000078459"/>
    </source>
</evidence>
<keyword evidence="2" id="KW-1185">Reference proteome</keyword>
<comment type="caution">
    <text evidence="1">The sequence shown here is derived from an EMBL/GenBank/DDBJ whole genome shotgun (WGS) entry which is preliminary data.</text>
</comment>
<gene>
    <name evidence="1" type="ORF">A5893_08195</name>
</gene>
<dbReference type="AlphaFoldDB" id="A0A179DES2"/>
<dbReference type="Proteomes" id="UP000078459">
    <property type="component" value="Unassembled WGS sequence"/>
</dbReference>
<dbReference type="EMBL" id="LWHJ01000027">
    <property type="protein sequence ID" value="OAQ39565.1"/>
    <property type="molecule type" value="Genomic_DNA"/>
</dbReference>
<organism evidence="1 2">
    <name type="scientific">Pedobacter psychrophilus</name>
    <dbReference type="NCBI Taxonomy" id="1826909"/>
    <lineage>
        <taxon>Bacteria</taxon>
        <taxon>Pseudomonadati</taxon>
        <taxon>Bacteroidota</taxon>
        <taxon>Sphingobacteriia</taxon>
        <taxon>Sphingobacteriales</taxon>
        <taxon>Sphingobacteriaceae</taxon>
        <taxon>Pedobacter</taxon>
    </lineage>
</organism>
<evidence type="ECO:0000313" key="1">
    <source>
        <dbReference type="EMBL" id="OAQ39565.1"/>
    </source>
</evidence>